<dbReference type="Gene3D" id="3.30.420.10">
    <property type="entry name" value="Ribonuclease H-like superfamily/Ribonuclease H"/>
    <property type="match status" value="1"/>
</dbReference>
<proteinExistence type="predicted"/>
<reference evidence="2" key="1">
    <citation type="submission" date="2020-08" db="EMBL/GenBank/DDBJ databases">
        <title>Plant Genome Project.</title>
        <authorList>
            <person name="Zhang R.-G."/>
        </authorList>
    </citation>
    <scope>NUCLEOTIDE SEQUENCE</scope>
    <source>
        <strain evidence="2">WSP0</strain>
        <tissue evidence="2">Leaf</tissue>
    </source>
</reference>
<name>A0AAV6JRH2_9ERIC</name>
<dbReference type="AlphaFoldDB" id="A0AAV6JRH2"/>
<dbReference type="PROSITE" id="PS50879">
    <property type="entry name" value="RNASE_H_1"/>
    <property type="match status" value="1"/>
</dbReference>
<dbReference type="Pfam" id="PF13456">
    <property type="entry name" value="RVT_3"/>
    <property type="match status" value="1"/>
</dbReference>
<evidence type="ECO:0000313" key="2">
    <source>
        <dbReference type="EMBL" id="KAG5542294.1"/>
    </source>
</evidence>
<dbReference type="SUPFAM" id="SSF53098">
    <property type="entry name" value="Ribonuclease H-like"/>
    <property type="match status" value="1"/>
</dbReference>
<dbReference type="Proteomes" id="UP000823749">
    <property type="component" value="Chromosome 7"/>
</dbReference>
<dbReference type="EMBL" id="JACTNZ010000007">
    <property type="protein sequence ID" value="KAG5542294.1"/>
    <property type="molecule type" value="Genomic_DNA"/>
</dbReference>
<evidence type="ECO:0000313" key="3">
    <source>
        <dbReference type="Proteomes" id="UP000823749"/>
    </source>
</evidence>
<dbReference type="InterPro" id="IPR002156">
    <property type="entry name" value="RNaseH_domain"/>
</dbReference>
<organism evidence="2 3">
    <name type="scientific">Rhododendron griersonianum</name>
    <dbReference type="NCBI Taxonomy" id="479676"/>
    <lineage>
        <taxon>Eukaryota</taxon>
        <taxon>Viridiplantae</taxon>
        <taxon>Streptophyta</taxon>
        <taxon>Embryophyta</taxon>
        <taxon>Tracheophyta</taxon>
        <taxon>Spermatophyta</taxon>
        <taxon>Magnoliopsida</taxon>
        <taxon>eudicotyledons</taxon>
        <taxon>Gunneridae</taxon>
        <taxon>Pentapetalae</taxon>
        <taxon>asterids</taxon>
        <taxon>Ericales</taxon>
        <taxon>Ericaceae</taxon>
        <taxon>Ericoideae</taxon>
        <taxon>Rhodoreae</taxon>
        <taxon>Rhododendron</taxon>
    </lineage>
</organism>
<gene>
    <name evidence="2" type="ORF">RHGRI_021979</name>
</gene>
<accession>A0AAV6JRH2</accession>
<dbReference type="PANTHER" id="PTHR48475">
    <property type="entry name" value="RIBONUCLEASE H"/>
    <property type="match status" value="1"/>
</dbReference>
<sequence length="174" mass="19948">MVEIKPWKLSFDGSKTDRGVGAGIVLISPKGELLQFSFQLDENRIMSNNQAEYEALIIGLEIAKELNIRHLNVIGDSQLVIRQVMGEYKCNHPLLELQLHKVKILMSYFDDIQLEHVYRLENGEANEMAQIASGVKIPDGQNEKLIRVQKRFLPFSIERDRGDLEIMEINLIDD</sequence>
<dbReference type="PANTHER" id="PTHR48475:SF1">
    <property type="entry name" value="RNASE H TYPE-1 DOMAIN-CONTAINING PROTEIN"/>
    <property type="match status" value="1"/>
</dbReference>
<dbReference type="GO" id="GO:0003676">
    <property type="term" value="F:nucleic acid binding"/>
    <property type="evidence" value="ECO:0007669"/>
    <property type="project" value="InterPro"/>
</dbReference>
<keyword evidence="3" id="KW-1185">Reference proteome</keyword>
<protein>
    <recommendedName>
        <fullName evidence="1">RNase H type-1 domain-containing protein</fullName>
    </recommendedName>
</protein>
<dbReference type="InterPro" id="IPR012337">
    <property type="entry name" value="RNaseH-like_sf"/>
</dbReference>
<feature type="domain" description="RNase H type-1" evidence="1">
    <location>
        <begin position="3"/>
        <end position="138"/>
    </location>
</feature>
<dbReference type="CDD" id="cd09279">
    <property type="entry name" value="RNase_HI_like"/>
    <property type="match status" value="1"/>
</dbReference>
<dbReference type="InterPro" id="IPR036397">
    <property type="entry name" value="RNaseH_sf"/>
</dbReference>
<dbReference type="GO" id="GO:0004523">
    <property type="term" value="F:RNA-DNA hybrid ribonuclease activity"/>
    <property type="evidence" value="ECO:0007669"/>
    <property type="project" value="InterPro"/>
</dbReference>
<comment type="caution">
    <text evidence="2">The sequence shown here is derived from an EMBL/GenBank/DDBJ whole genome shotgun (WGS) entry which is preliminary data.</text>
</comment>
<evidence type="ECO:0000259" key="1">
    <source>
        <dbReference type="PROSITE" id="PS50879"/>
    </source>
</evidence>